<evidence type="ECO:0008006" key="3">
    <source>
        <dbReference type="Google" id="ProtNLM"/>
    </source>
</evidence>
<protein>
    <recommendedName>
        <fullName evidence="3">Cation efflux protein</fullName>
    </recommendedName>
</protein>
<dbReference type="PATRIC" id="fig|1263868.3.peg.6851"/>
<dbReference type="AlphaFoldDB" id="M5RV50"/>
<name>M5RV50_9BACT</name>
<evidence type="ECO:0000313" key="1">
    <source>
        <dbReference type="EMBL" id="EMI23081.1"/>
    </source>
</evidence>
<evidence type="ECO:0000313" key="2">
    <source>
        <dbReference type="Proteomes" id="UP000011996"/>
    </source>
</evidence>
<comment type="caution">
    <text evidence="1">The sequence shown here is derived from an EMBL/GenBank/DDBJ whole genome shotgun (WGS) entry which is preliminary data.</text>
</comment>
<dbReference type="STRING" id="1263868.RESH_06311"/>
<organism evidence="1 2">
    <name type="scientific">Rhodopirellula europaea SH398</name>
    <dbReference type="NCBI Taxonomy" id="1263868"/>
    <lineage>
        <taxon>Bacteria</taxon>
        <taxon>Pseudomonadati</taxon>
        <taxon>Planctomycetota</taxon>
        <taxon>Planctomycetia</taxon>
        <taxon>Pirellulales</taxon>
        <taxon>Pirellulaceae</taxon>
        <taxon>Rhodopirellula</taxon>
    </lineage>
</organism>
<dbReference type="Proteomes" id="UP000011996">
    <property type="component" value="Unassembled WGS sequence"/>
</dbReference>
<accession>M5RV50</accession>
<dbReference type="EMBL" id="ANOF01000208">
    <property type="protein sequence ID" value="EMI23081.1"/>
    <property type="molecule type" value="Genomic_DNA"/>
</dbReference>
<reference evidence="1 2" key="1">
    <citation type="journal article" date="2013" name="Mar. Genomics">
        <title>Expression of sulfatases in Rhodopirellula baltica and the diversity of sulfatases in the genus Rhodopirellula.</title>
        <authorList>
            <person name="Wegner C.E."/>
            <person name="Richter-Heitmann T."/>
            <person name="Klindworth A."/>
            <person name="Klockow C."/>
            <person name="Richter M."/>
            <person name="Achstetter T."/>
            <person name="Glockner F.O."/>
            <person name="Harder J."/>
        </authorList>
    </citation>
    <scope>NUCLEOTIDE SEQUENCE [LARGE SCALE GENOMIC DNA]</scope>
    <source>
        <strain evidence="1 2">SH398</strain>
    </source>
</reference>
<gene>
    <name evidence="1" type="ORF">RESH_06311</name>
</gene>
<proteinExistence type="predicted"/>
<sequence length="61" mass="6213">MIANLGIVLSGIAVIFFQSQVPDLVIGVIVAGIVVKGGFEILSNAKEAKQSGSAELAATEK</sequence>